<dbReference type="Pfam" id="PF07714">
    <property type="entry name" value="PK_Tyr_Ser-Thr"/>
    <property type="match status" value="1"/>
</dbReference>
<evidence type="ECO:0000259" key="3">
    <source>
        <dbReference type="PROSITE" id="PS50011"/>
    </source>
</evidence>
<evidence type="ECO:0000313" key="5">
    <source>
        <dbReference type="WBParaSite" id="Pan_g19124.t1"/>
    </source>
</evidence>
<proteinExistence type="predicted"/>
<dbReference type="AlphaFoldDB" id="A0A7E4VDX8"/>
<dbReference type="InterPro" id="IPR011009">
    <property type="entry name" value="Kinase-like_dom_sf"/>
</dbReference>
<dbReference type="GO" id="GO:0004672">
    <property type="term" value="F:protein kinase activity"/>
    <property type="evidence" value="ECO:0007669"/>
    <property type="project" value="InterPro"/>
</dbReference>
<dbReference type="GO" id="GO:0005524">
    <property type="term" value="F:ATP binding"/>
    <property type="evidence" value="ECO:0007669"/>
    <property type="project" value="UniProtKB-KW"/>
</dbReference>
<dbReference type="Gene3D" id="1.10.510.10">
    <property type="entry name" value="Transferase(Phosphotransferase) domain 1"/>
    <property type="match status" value="1"/>
</dbReference>
<dbReference type="InterPro" id="IPR001245">
    <property type="entry name" value="Ser-Thr/Tyr_kinase_cat_dom"/>
</dbReference>
<reference evidence="5" key="2">
    <citation type="submission" date="2020-10" db="UniProtKB">
        <authorList>
            <consortium name="WormBaseParasite"/>
        </authorList>
    </citation>
    <scope>IDENTIFICATION</scope>
</reference>
<accession>A0A7E4VDX8</accession>
<dbReference type="PROSITE" id="PS50011">
    <property type="entry name" value="PROTEIN_KINASE_DOM"/>
    <property type="match status" value="1"/>
</dbReference>
<dbReference type="InterPro" id="IPR000719">
    <property type="entry name" value="Prot_kinase_dom"/>
</dbReference>
<name>A0A7E4VDX8_PANRE</name>
<keyword evidence="1" id="KW-0547">Nucleotide-binding</keyword>
<sequence>MQLLSNLWHRCTEIFRGRHATPSPEPPPGRLVLWIPYTANGRKKRIAEYLASLPYYFNTMLDDVDLQTQLLACPGEGFLIVCPRQENDRSNTSRKWLLVFLANNETIVKVNITTYKRKFVLAKERQTTLAQFIEEQEMRMIERPFFLSPDQITERMAITPSLPFPIYDGTFSLGILAQKTLNFDENRRIPCFELDCSLVDSTIQQEIYDEARRMLTFGNVRTWRLWGIVFEQPTTLKLILEDIVFGSLTEYVRLGHRLNSQLKRFALQMAEGLRYCEKFDFVHYRLSLDAFLITYSYNIKLALYGFSDGELVSSDEAFDDIDRCRWLAPENLPAPILPDQSPPADRIPYDLPSMSYTYGTAIWALFHGGAFPHEDEPPENIRDRAYRYDNLPGIDENLMPKDAIEVCHRCWNKKPSARPRFKELKYTWRKVQDSFHF</sequence>
<evidence type="ECO:0000256" key="2">
    <source>
        <dbReference type="ARBA" id="ARBA00022840"/>
    </source>
</evidence>
<dbReference type="InterPro" id="IPR050198">
    <property type="entry name" value="Non-receptor_tyrosine_kinases"/>
</dbReference>
<keyword evidence="2" id="KW-0067">ATP-binding</keyword>
<protein>
    <submittedName>
        <fullName evidence="5">Protein kinase domain-containing protein</fullName>
    </submittedName>
</protein>
<dbReference type="Proteomes" id="UP000492821">
    <property type="component" value="Unassembled WGS sequence"/>
</dbReference>
<dbReference type="WBParaSite" id="Pan_g19124.t1">
    <property type="protein sequence ID" value="Pan_g19124.t1"/>
    <property type="gene ID" value="Pan_g19124"/>
</dbReference>
<reference evidence="4" key="1">
    <citation type="journal article" date="2013" name="Genetics">
        <title>The draft genome and transcriptome of Panagrellus redivivus are shaped by the harsh demands of a free-living lifestyle.</title>
        <authorList>
            <person name="Srinivasan J."/>
            <person name="Dillman A.R."/>
            <person name="Macchietto M.G."/>
            <person name="Heikkinen L."/>
            <person name="Lakso M."/>
            <person name="Fracchia K.M."/>
            <person name="Antoshechkin I."/>
            <person name="Mortazavi A."/>
            <person name="Wong G."/>
            <person name="Sternberg P.W."/>
        </authorList>
    </citation>
    <scope>NUCLEOTIDE SEQUENCE [LARGE SCALE GENOMIC DNA]</scope>
    <source>
        <strain evidence="4">MT8872</strain>
    </source>
</reference>
<keyword evidence="4" id="KW-1185">Reference proteome</keyword>
<dbReference type="PANTHER" id="PTHR24418">
    <property type="entry name" value="TYROSINE-PROTEIN KINASE"/>
    <property type="match status" value="1"/>
</dbReference>
<feature type="domain" description="Protein kinase" evidence="3">
    <location>
        <begin position="160"/>
        <end position="429"/>
    </location>
</feature>
<dbReference type="SUPFAM" id="SSF56112">
    <property type="entry name" value="Protein kinase-like (PK-like)"/>
    <property type="match status" value="1"/>
</dbReference>
<evidence type="ECO:0000313" key="4">
    <source>
        <dbReference type="Proteomes" id="UP000492821"/>
    </source>
</evidence>
<organism evidence="4 5">
    <name type="scientific">Panagrellus redivivus</name>
    <name type="common">Microworm</name>
    <dbReference type="NCBI Taxonomy" id="6233"/>
    <lineage>
        <taxon>Eukaryota</taxon>
        <taxon>Metazoa</taxon>
        <taxon>Ecdysozoa</taxon>
        <taxon>Nematoda</taxon>
        <taxon>Chromadorea</taxon>
        <taxon>Rhabditida</taxon>
        <taxon>Tylenchina</taxon>
        <taxon>Panagrolaimomorpha</taxon>
        <taxon>Panagrolaimoidea</taxon>
        <taxon>Panagrolaimidae</taxon>
        <taxon>Panagrellus</taxon>
    </lineage>
</organism>
<evidence type="ECO:0000256" key="1">
    <source>
        <dbReference type="ARBA" id="ARBA00022741"/>
    </source>
</evidence>